<dbReference type="Proteomes" id="UP000612362">
    <property type="component" value="Unassembled WGS sequence"/>
</dbReference>
<comment type="caution">
    <text evidence="2">The sequence shown here is derived from an EMBL/GenBank/DDBJ whole genome shotgun (WGS) entry which is preliminary data.</text>
</comment>
<evidence type="ECO:0000256" key="1">
    <source>
        <dbReference type="ARBA" id="ARBA00008525"/>
    </source>
</evidence>
<proteinExistence type="inferred from homology"/>
<protein>
    <recommendedName>
        <fullName evidence="4">CbrC family protein</fullName>
    </recommendedName>
</protein>
<accession>A0A8J3MTA0</accession>
<sequence>MERQKQSLFPAFKYHPDPLAAGMIRRQQTICPVCQQIRAYVYVGPFYSEENVTGICPCYIKDGSAAQTYHGQFTDLIDCGWREIAPEYLDELHHRTPGYSSWQSETWLSHHNDFCAFVGYVGWKEIQPFAEEIAVDLAKLKTLYRLTQAQLERWSTGDSIQGYLFQCVVCGKNRLTTDAS</sequence>
<dbReference type="InterPro" id="IPR005363">
    <property type="entry name" value="UPF0167"/>
</dbReference>
<gene>
    <name evidence="2" type="ORF">KSX_50930</name>
</gene>
<name>A0A8J3MTA0_9CHLR</name>
<dbReference type="EMBL" id="BNJF01000002">
    <property type="protein sequence ID" value="GHO46930.1"/>
    <property type="molecule type" value="Genomic_DNA"/>
</dbReference>
<comment type="similarity">
    <text evidence="1">Belongs to the UPF0167 family.</text>
</comment>
<dbReference type="Pfam" id="PF03691">
    <property type="entry name" value="UPF0167"/>
    <property type="match status" value="1"/>
</dbReference>
<reference evidence="2" key="1">
    <citation type="submission" date="2020-10" db="EMBL/GenBank/DDBJ databases">
        <title>Taxonomic study of unclassified bacteria belonging to the class Ktedonobacteria.</title>
        <authorList>
            <person name="Yabe S."/>
            <person name="Wang C.M."/>
            <person name="Zheng Y."/>
            <person name="Sakai Y."/>
            <person name="Cavaletti L."/>
            <person name="Monciardini P."/>
            <person name="Donadio S."/>
        </authorList>
    </citation>
    <scope>NUCLEOTIDE SEQUENCE</scope>
    <source>
        <strain evidence="2">SOSP1-1</strain>
    </source>
</reference>
<evidence type="ECO:0000313" key="3">
    <source>
        <dbReference type="Proteomes" id="UP000612362"/>
    </source>
</evidence>
<dbReference type="AlphaFoldDB" id="A0A8J3MTA0"/>
<dbReference type="RefSeq" id="WP_220196272.1">
    <property type="nucleotide sequence ID" value="NZ_BNJF01000002.1"/>
</dbReference>
<evidence type="ECO:0008006" key="4">
    <source>
        <dbReference type="Google" id="ProtNLM"/>
    </source>
</evidence>
<evidence type="ECO:0000313" key="2">
    <source>
        <dbReference type="EMBL" id="GHO46930.1"/>
    </source>
</evidence>
<organism evidence="2 3">
    <name type="scientific">Ktedonospora formicarum</name>
    <dbReference type="NCBI Taxonomy" id="2778364"/>
    <lineage>
        <taxon>Bacteria</taxon>
        <taxon>Bacillati</taxon>
        <taxon>Chloroflexota</taxon>
        <taxon>Ktedonobacteria</taxon>
        <taxon>Ktedonobacterales</taxon>
        <taxon>Ktedonobacteraceae</taxon>
        <taxon>Ktedonospora</taxon>
    </lineage>
</organism>
<keyword evidence="3" id="KW-1185">Reference proteome</keyword>